<dbReference type="Proteomes" id="UP000887579">
    <property type="component" value="Unplaced"/>
</dbReference>
<name>A0AC34FDJ8_9BILA</name>
<sequence length="72" mass="8497">MKLVSSKFTKLDYQQKVKIIYMKQHLIEVFVAAYGSSVLWKGIINKKVKISKNDRKKFVYSAMDIKMDHDLE</sequence>
<evidence type="ECO:0000313" key="1">
    <source>
        <dbReference type="Proteomes" id="UP000887579"/>
    </source>
</evidence>
<dbReference type="WBParaSite" id="ES5_v2.g15356.t1">
    <property type="protein sequence ID" value="ES5_v2.g15356.t1"/>
    <property type="gene ID" value="ES5_v2.g15356"/>
</dbReference>
<reference evidence="2" key="1">
    <citation type="submission" date="2022-11" db="UniProtKB">
        <authorList>
            <consortium name="WormBaseParasite"/>
        </authorList>
    </citation>
    <scope>IDENTIFICATION</scope>
</reference>
<evidence type="ECO:0000313" key="2">
    <source>
        <dbReference type="WBParaSite" id="ES5_v2.g15356.t1"/>
    </source>
</evidence>
<organism evidence="1 2">
    <name type="scientific">Panagrolaimus sp. ES5</name>
    <dbReference type="NCBI Taxonomy" id="591445"/>
    <lineage>
        <taxon>Eukaryota</taxon>
        <taxon>Metazoa</taxon>
        <taxon>Ecdysozoa</taxon>
        <taxon>Nematoda</taxon>
        <taxon>Chromadorea</taxon>
        <taxon>Rhabditida</taxon>
        <taxon>Tylenchina</taxon>
        <taxon>Panagrolaimomorpha</taxon>
        <taxon>Panagrolaimoidea</taxon>
        <taxon>Panagrolaimidae</taxon>
        <taxon>Panagrolaimus</taxon>
    </lineage>
</organism>
<accession>A0AC34FDJ8</accession>
<proteinExistence type="predicted"/>
<protein>
    <submittedName>
        <fullName evidence="2">Uncharacterized protein</fullName>
    </submittedName>
</protein>